<keyword evidence="3" id="KW-1185">Reference proteome</keyword>
<dbReference type="InParanoid" id="A0A136IJ61"/>
<organism evidence="2 3">
    <name type="scientific">Microdochium bolleyi</name>
    <dbReference type="NCBI Taxonomy" id="196109"/>
    <lineage>
        <taxon>Eukaryota</taxon>
        <taxon>Fungi</taxon>
        <taxon>Dikarya</taxon>
        <taxon>Ascomycota</taxon>
        <taxon>Pezizomycotina</taxon>
        <taxon>Sordariomycetes</taxon>
        <taxon>Xylariomycetidae</taxon>
        <taxon>Xylariales</taxon>
        <taxon>Microdochiaceae</taxon>
        <taxon>Microdochium</taxon>
    </lineage>
</organism>
<name>A0A136IJ61_9PEZI</name>
<protein>
    <submittedName>
        <fullName evidence="2">Uncharacterized protein</fullName>
    </submittedName>
</protein>
<evidence type="ECO:0000256" key="1">
    <source>
        <dbReference type="SAM" id="MobiDB-lite"/>
    </source>
</evidence>
<feature type="compositionally biased region" description="Polar residues" evidence="1">
    <location>
        <begin position="8"/>
        <end position="17"/>
    </location>
</feature>
<feature type="compositionally biased region" description="Low complexity" evidence="1">
    <location>
        <begin position="27"/>
        <end position="36"/>
    </location>
</feature>
<sequence>MESKKPSRQQPQAQTPATDELMGEASQAQPQAQPPATDELMGEASQAQPQAQPPATDELMGEASQAQPPSQPPATDELMGEASQAQPPSQPPATDELMGEASQAQQLKQQQAGRPSLPAHTPPAVSSRIQCTLARGLPSQRRVPTSLARAAVQAPNRRPLIQAQPPPPLQFIPSPNHQDARRNRLRVSS</sequence>
<feature type="compositionally biased region" description="Low complexity" evidence="1">
    <location>
        <begin position="46"/>
        <end position="55"/>
    </location>
</feature>
<proteinExistence type="predicted"/>
<dbReference type="AlphaFoldDB" id="A0A136IJ61"/>
<dbReference type="EMBL" id="KQ964304">
    <property type="protein sequence ID" value="KXJ84993.1"/>
    <property type="molecule type" value="Genomic_DNA"/>
</dbReference>
<dbReference type="Proteomes" id="UP000070501">
    <property type="component" value="Unassembled WGS sequence"/>
</dbReference>
<reference evidence="3" key="1">
    <citation type="submission" date="2016-02" db="EMBL/GenBank/DDBJ databases">
        <title>Draft genome sequence of Microdochium bolleyi, a fungal endophyte of beachgrass.</title>
        <authorList>
            <consortium name="DOE Joint Genome Institute"/>
            <person name="David A.S."/>
            <person name="May G."/>
            <person name="Haridas S."/>
            <person name="Lim J."/>
            <person name="Wang M."/>
            <person name="Labutti K."/>
            <person name="Lipzen A."/>
            <person name="Barry K."/>
            <person name="Grigoriev I.V."/>
        </authorList>
    </citation>
    <scope>NUCLEOTIDE SEQUENCE [LARGE SCALE GENOMIC DNA]</scope>
    <source>
        <strain evidence="3">J235TASD1</strain>
    </source>
</reference>
<evidence type="ECO:0000313" key="3">
    <source>
        <dbReference type="Proteomes" id="UP000070501"/>
    </source>
</evidence>
<feature type="region of interest" description="Disordered" evidence="1">
    <location>
        <begin position="1"/>
        <end position="189"/>
    </location>
</feature>
<feature type="compositionally biased region" description="Low complexity" evidence="1">
    <location>
        <begin position="101"/>
        <end position="112"/>
    </location>
</feature>
<accession>A0A136IJ61</accession>
<evidence type="ECO:0000313" key="2">
    <source>
        <dbReference type="EMBL" id="KXJ84993.1"/>
    </source>
</evidence>
<gene>
    <name evidence="2" type="ORF">Micbo1qcDRAFT_181194</name>
</gene>